<reference evidence="1" key="1">
    <citation type="submission" date="2020-10" db="EMBL/GenBank/DDBJ databases">
        <authorList>
            <person name="Gilroy R."/>
        </authorList>
    </citation>
    <scope>NUCLEOTIDE SEQUENCE</scope>
    <source>
        <strain evidence="1">CHK158-818</strain>
    </source>
</reference>
<dbReference type="Proteomes" id="UP000824112">
    <property type="component" value="Unassembled WGS sequence"/>
</dbReference>
<dbReference type="SUPFAM" id="SSF55961">
    <property type="entry name" value="Bet v1-like"/>
    <property type="match status" value="1"/>
</dbReference>
<evidence type="ECO:0000313" key="1">
    <source>
        <dbReference type="EMBL" id="HIU55774.1"/>
    </source>
</evidence>
<accession>A0A9D1SCV8</accession>
<comment type="caution">
    <text evidence="1">The sequence shown here is derived from an EMBL/GenBank/DDBJ whole genome shotgun (WGS) entry which is preliminary data.</text>
</comment>
<dbReference type="AlphaFoldDB" id="A0A9D1SCV8"/>
<dbReference type="EMBL" id="DVNA01000186">
    <property type="protein sequence ID" value="HIU55774.1"/>
    <property type="molecule type" value="Genomic_DNA"/>
</dbReference>
<sequence length="136" mass="15203">MTTFESEIKTIPANIGRIYATLSDLNNLERIAGNLPQDKIKDLAYDTDSCSFSVQPIGTVSFRIVDREENKTIKFGTEKSPVDCFFWIQLLPNGEQESKMKLTVKADLNPFIKGMVSKPLQEGLNKLADVLAAITY</sequence>
<proteinExistence type="predicted"/>
<organism evidence="1 2">
    <name type="scientific">Candidatus Gallibacteroides avistercoris</name>
    <dbReference type="NCBI Taxonomy" id="2840833"/>
    <lineage>
        <taxon>Bacteria</taxon>
        <taxon>Pseudomonadati</taxon>
        <taxon>Bacteroidota</taxon>
        <taxon>Bacteroidia</taxon>
        <taxon>Bacteroidales</taxon>
        <taxon>Bacteroidaceae</taxon>
        <taxon>Bacteroidaceae incertae sedis</taxon>
        <taxon>Candidatus Gallibacteroides</taxon>
    </lineage>
</organism>
<name>A0A9D1SCV8_9BACT</name>
<gene>
    <name evidence="1" type="ORF">IAB03_08235</name>
</gene>
<protein>
    <submittedName>
        <fullName evidence="1">SRPBCC family protein</fullName>
    </submittedName>
</protein>
<evidence type="ECO:0000313" key="2">
    <source>
        <dbReference type="Proteomes" id="UP000824112"/>
    </source>
</evidence>
<reference evidence="1" key="2">
    <citation type="journal article" date="2021" name="PeerJ">
        <title>Extensive microbial diversity within the chicken gut microbiome revealed by metagenomics and culture.</title>
        <authorList>
            <person name="Gilroy R."/>
            <person name="Ravi A."/>
            <person name="Getino M."/>
            <person name="Pursley I."/>
            <person name="Horton D.L."/>
            <person name="Alikhan N.F."/>
            <person name="Baker D."/>
            <person name="Gharbi K."/>
            <person name="Hall N."/>
            <person name="Watson M."/>
            <person name="Adriaenssens E.M."/>
            <person name="Foster-Nyarko E."/>
            <person name="Jarju S."/>
            <person name="Secka A."/>
            <person name="Antonio M."/>
            <person name="Oren A."/>
            <person name="Chaudhuri R.R."/>
            <person name="La Ragione R."/>
            <person name="Hildebrand F."/>
            <person name="Pallen M.J."/>
        </authorList>
    </citation>
    <scope>NUCLEOTIDE SEQUENCE</scope>
    <source>
        <strain evidence="1">CHK158-818</strain>
    </source>
</reference>